<keyword evidence="1" id="KW-0732">Signal</keyword>
<dbReference type="OrthoDB" id="686440at2"/>
<keyword evidence="3" id="KW-1185">Reference proteome</keyword>
<proteinExistence type="predicted"/>
<organism evidence="2 3">
    <name type="scientific">Flavobacterium defluvii</name>
    <dbReference type="NCBI Taxonomy" id="370979"/>
    <lineage>
        <taxon>Bacteria</taxon>
        <taxon>Pseudomonadati</taxon>
        <taxon>Bacteroidota</taxon>
        <taxon>Flavobacteriia</taxon>
        <taxon>Flavobacteriales</taxon>
        <taxon>Flavobacteriaceae</taxon>
        <taxon>Flavobacterium</taxon>
    </lineage>
</organism>
<name>A0A1M5GC74_9FLAO</name>
<dbReference type="EMBL" id="FQWC01000001">
    <property type="protein sequence ID" value="SHG01092.1"/>
    <property type="molecule type" value="Genomic_DNA"/>
</dbReference>
<feature type="chain" id="PRO_5009910410" description="Lipoprotein" evidence="1">
    <location>
        <begin position="22"/>
        <end position="101"/>
    </location>
</feature>
<evidence type="ECO:0000313" key="2">
    <source>
        <dbReference type="EMBL" id="SHG01092.1"/>
    </source>
</evidence>
<reference evidence="3" key="1">
    <citation type="submission" date="2016-11" db="EMBL/GenBank/DDBJ databases">
        <authorList>
            <person name="Varghese N."/>
            <person name="Submissions S."/>
        </authorList>
    </citation>
    <scope>NUCLEOTIDE SEQUENCE [LARGE SCALE GENOMIC DNA]</scope>
    <source>
        <strain evidence="3">DSM 17963</strain>
    </source>
</reference>
<dbReference type="AlphaFoldDB" id="A0A1M5GC74"/>
<protein>
    <recommendedName>
        <fullName evidence="4">Lipoprotein</fullName>
    </recommendedName>
</protein>
<dbReference type="Proteomes" id="UP000184071">
    <property type="component" value="Unassembled WGS sequence"/>
</dbReference>
<sequence length="101" mass="11492">MQFFKKFFILTILSLSFISCSGTKSTTANTTKDGSSIKNAIKVKSVAEEYQIVRQLCPNCKMNGQALLSEGNKHYDLLNLTNEKGEEVKYYFDINSFFGKW</sequence>
<dbReference type="PROSITE" id="PS51257">
    <property type="entry name" value="PROKAR_LIPOPROTEIN"/>
    <property type="match status" value="1"/>
</dbReference>
<evidence type="ECO:0008006" key="4">
    <source>
        <dbReference type="Google" id="ProtNLM"/>
    </source>
</evidence>
<evidence type="ECO:0000313" key="3">
    <source>
        <dbReference type="Proteomes" id="UP000184071"/>
    </source>
</evidence>
<accession>A0A1M5GC74</accession>
<dbReference type="RefSeq" id="WP_073413466.1">
    <property type="nucleotide sequence ID" value="NZ_FQWC01000001.1"/>
</dbReference>
<gene>
    <name evidence="2" type="ORF">SAMN05443663_101784</name>
</gene>
<evidence type="ECO:0000256" key="1">
    <source>
        <dbReference type="SAM" id="SignalP"/>
    </source>
</evidence>
<feature type="signal peptide" evidence="1">
    <location>
        <begin position="1"/>
        <end position="21"/>
    </location>
</feature>